<gene>
    <name evidence="2" type="ORF">BSTOLATCC_MIC39584</name>
</gene>
<dbReference type="SUPFAM" id="SSF55961">
    <property type="entry name" value="Bet v1-like"/>
    <property type="match status" value="1"/>
</dbReference>
<dbReference type="Pfam" id="PF01852">
    <property type="entry name" value="START"/>
    <property type="match status" value="1"/>
</dbReference>
<dbReference type="InterPro" id="IPR002913">
    <property type="entry name" value="START_lipid-bd_dom"/>
</dbReference>
<accession>A0AAU9JII7</accession>
<organism evidence="2 3">
    <name type="scientific">Blepharisma stoltei</name>
    <dbReference type="NCBI Taxonomy" id="1481888"/>
    <lineage>
        <taxon>Eukaryota</taxon>
        <taxon>Sar</taxon>
        <taxon>Alveolata</taxon>
        <taxon>Ciliophora</taxon>
        <taxon>Postciliodesmatophora</taxon>
        <taxon>Heterotrichea</taxon>
        <taxon>Heterotrichida</taxon>
        <taxon>Blepharismidae</taxon>
        <taxon>Blepharisma</taxon>
    </lineage>
</organism>
<dbReference type="Proteomes" id="UP001162131">
    <property type="component" value="Unassembled WGS sequence"/>
</dbReference>
<name>A0AAU9JII7_9CILI</name>
<sequence>MGCCESREVKSIQRSIKNNRTIEFLNVPLISEAKMLQISHLREKGDTKALEIVEYIDELNRANNWKNVKNDGWIKIQKIDGSKYNPDYPVSKIWFHLEERLPLYMILDHLNSPIKRVSWDKNFKSYEIIDGDIQNCYTLYYSLSLLGYKGDYIEKRIIGIHNHMVVVVYYSVDHELKPEIKQFSRGVIHIGFLTIEVVDGRTELCFYNQVDPNYKLSKLFAHIGVSKSDEWCKKFKNILIRSNAERKLISEEYLEIQGWPIILGEKS</sequence>
<evidence type="ECO:0000313" key="2">
    <source>
        <dbReference type="EMBL" id="CAG9325798.1"/>
    </source>
</evidence>
<proteinExistence type="predicted"/>
<evidence type="ECO:0000259" key="1">
    <source>
        <dbReference type="Pfam" id="PF01852"/>
    </source>
</evidence>
<keyword evidence="3" id="KW-1185">Reference proteome</keyword>
<dbReference type="GO" id="GO:0008289">
    <property type="term" value="F:lipid binding"/>
    <property type="evidence" value="ECO:0007669"/>
    <property type="project" value="InterPro"/>
</dbReference>
<feature type="domain" description="START" evidence="1">
    <location>
        <begin position="60"/>
        <end position="216"/>
    </location>
</feature>
<dbReference type="EMBL" id="CAJZBQ010000039">
    <property type="protein sequence ID" value="CAG9325798.1"/>
    <property type="molecule type" value="Genomic_DNA"/>
</dbReference>
<comment type="caution">
    <text evidence="2">The sequence shown here is derived from an EMBL/GenBank/DDBJ whole genome shotgun (WGS) entry which is preliminary data.</text>
</comment>
<dbReference type="Gene3D" id="3.30.530.20">
    <property type="match status" value="1"/>
</dbReference>
<dbReference type="InterPro" id="IPR023393">
    <property type="entry name" value="START-like_dom_sf"/>
</dbReference>
<evidence type="ECO:0000313" key="3">
    <source>
        <dbReference type="Proteomes" id="UP001162131"/>
    </source>
</evidence>
<reference evidence="2" key="1">
    <citation type="submission" date="2021-09" db="EMBL/GenBank/DDBJ databases">
        <authorList>
            <consortium name="AG Swart"/>
            <person name="Singh M."/>
            <person name="Singh A."/>
            <person name="Seah K."/>
            <person name="Emmerich C."/>
        </authorList>
    </citation>
    <scope>NUCLEOTIDE SEQUENCE</scope>
    <source>
        <strain evidence="2">ATCC30299</strain>
    </source>
</reference>
<protein>
    <recommendedName>
        <fullName evidence="1">START domain-containing protein</fullName>
    </recommendedName>
</protein>
<dbReference type="AlphaFoldDB" id="A0AAU9JII7"/>